<dbReference type="EMBL" id="LR031569">
    <property type="protein sequence ID" value="VDC67070.1"/>
    <property type="molecule type" value="Genomic_DNA"/>
</dbReference>
<reference evidence="2" key="1">
    <citation type="submission" date="2018-11" db="EMBL/GenBank/DDBJ databases">
        <authorList>
            <consortium name="Genoscope - CEA"/>
            <person name="William W."/>
        </authorList>
    </citation>
    <scope>NUCLEOTIDE SEQUENCE</scope>
</reference>
<evidence type="ECO:0000313" key="2">
    <source>
        <dbReference type="EMBL" id="VDC67070.1"/>
    </source>
</evidence>
<gene>
    <name evidence="2" type="ORF">BRAA06T25610Z</name>
</gene>
<accession>A0A3P5Z1I4</accession>
<keyword evidence="1" id="KW-0472">Membrane</keyword>
<dbReference type="AlphaFoldDB" id="A0A3P5Z1I4"/>
<proteinExistence type="predicted"/>
<organism evidence="2">
    <name type="scientific">Brassica campestris</name>
    <name type="common">Field mustard</name>
    <dbReference type="NCBI Taxonomy" id="3711"/>
    <lineage>
        <taxon>Eukaryota</taxon>
        <taxon>Viridiplantae</taxon>
        <taxon>Streptophyta</taxon>
        <taxon>Embryophyta</taxon>
        <taxon>Tracheophyta</taxon>
        <taxon>Spermatophyta</taxon>
        <taxon>Magnoliopsida</taxon>
        <taxon>eudicotyledons</taxon>
        <taxon>Gunneridae</taxon>
        <taxon>Pentapetalae</taxon>
        <taxon>rosids</taxon>
        <taxon>malvids</taxon>
        <taxon>Brassicales</taxon>
        <taxon>Brassicaceae</taxon>
        <taxon>Brassiceae</taxon>
        <taxon>Brassica</taxon>
    </lineage>
</organism>
<keyword evidence="1" id="KW-1133">Transmembrane helix</keyword>
<sequence>MTICGALTMNLWSLGILATVLIHINRFLEVSGVT</sequence>
<name>A0A3P5Z1I4_BRACM</name>
<evidence type="ECO:0000256" key="1">
    <source>
        <dbReference type="SAM" id="Phobius"/>
    </source>
</evidence>
<keyword evidence="1" id="KW-0812">Transmembrane</keyword>
<feature type="transmembrane region" description="Helical" evidence="1">
    <location>
        <begin position="7"/>
        <end position="28"/>
    </location>
</feature>
<protein>
    <submittedName>
        <fullName evidence="2">Uncharacterized protein</fullName>
    </submittedName>
</protein>